<evidence type="ECO:0000313" key="6">
    <source>
        <dbReference type="Proteomes" id="UP000837932"/>
    </source>
</evidence>
<keyword evidence="2" id="KW-0694">RNA-binding</keyword>
<protein>
    <recommendedName>
        <fullName evidence="4">CRISPR associated protein Cas6 C-terminal domain-containing protein</fullName>
    </recommendedName>
</protein>
<proteinExistence type="inferred from homology"/>
<dbReference type="Pfam" id="PF21350">
    <property type="entry name" value="Cas6_I-A"/>
    <property type="match status" value="1"/>
</dbReference>
<name>A0ABN8EXI2_9BACT</name>
<evidence type="ECO:0000313" key="5">
    <source>
        <dbReference type="EMBL" id="CAH0997770.1"/>
    </source>
</evidence>
<dbReference type="RefSeq" id="WP_238808577.1">
    <property type="nucleotide sequence ID" value="NZ_CAKLPY010000006.1"/>
</dbReference>
<dbReference type="EMBL" id="CAKLPY010000006">
    <property type="protein sequence ID" value="CAH0997770.1"/>
    <property type="molecule type" value="Genomic_DNA"/>
</dbReference>
<dbReference type="PANTHER" id="PTHR36984:SF1">
    <property type="entry name" value="CRISPR-ASSOCIATED ENDORIBONUCLEASE CAS6 1"/>
    <property type="match status" value="1"/>
</dbReference>
<dbReference type="Gene3D" id="3.30.70.1900">
    <property type="match status" value="1"/>
</dbReference>
<dbReference type="PANTHER" id="PTHR36984">
    <property type="entry name" value="CRISPR-ASSOCIATED ENDORIBONUCLEASE CAS6 1"/>
    <property type="match status" value="1"/>
</dbReference>
<dbReference type="Gene3D" id="3.30.70.1890">
    <property type="match status" value="1"/>
</dbReference>
<accession>A0ABN8EXI2</accession>
<dbReference type="InterPro" id="IPR010156">
    <property type="entry name" value="CRISPR-assoc_prot_Cas6"/>
</dbReference>
<dbReference type="CDD" id="cd21140">
    <property type="entry name" value="Cas6_I-like"/>
    <property type="match status" value="1"/>
</dbReference>
<comment type="similarity">
    <text evidence="1">Belongs to the CRISPR-associated protein Cas6/Cse3/CasE family.</text>
</comment>
<dbReference type="NCBIfam" id="TIGR01877">
    <property type="entry name" value="cas_cas6"/>
    <property type="match status" value="1"/>
</dbReference>
<keyword evidence="6" id="KW-1185">Reference proteome</keyword>
<keyword evidence="3" id="KW-0051">Antiviral defense</keyword>
<sequence length="270" mass="31138">MRFILTLRPFTDKQLLIFNYQYPFMAWVYGRLNEADQQYAEFLHQKGYQVHHSLKNFKHFTFSNFQITRLAQPIKSGDSYMKLSDEPIKVLVSFYIDKAAEDFIVGLFRNQTVNIYDNTYRASFNIERIESLPNENFDNQTVTLQTISPIVVARKKTDGKDEYLSPEDPEFATYFAYNLMEKYNSVNPNAMKVDVETAARLVKFHLLKKDKLKSRLVAIKQDKASETKVRAFTNFSFEVSAPAEVLEVGFFGGFGKHSANGFGCCEVVGK</sequence>
<dbReference type="Pfam" id="PF01881">
    <property type="entry name" value="Cas_Cas6_C"/>
    <property type="match status" value="1"/>
</dbReference>
<evidence type="ECO:0000256" key="2">
    <source>
        <dbReference type="ARBA" id="ARBA00022884"/>
    </source>
</evidence>
<dbReference type="InterPro" id="IPR045747">
    <property type="entry name" value="CRISPR-assoc_prot_Cas6_N_sf"/>
</dbReference>
<evidence type="ECO:0000256" key="1">
    <source>
        <dbReference type="ARBA" id="ARBA00005937"/>
    </source>
</evidence>
<organism evidence="5 6">
    <name type="scientific">Emticicia aquatica</name>
    <dbReference type="NCBI Taxonomy" id="1681835"/>
    <lineage>
        <taxon>Bacteria</taxon>
        <taxon>Pseudomonadati</taxon>
        <taxon>Bacteroidota</taxon>
        <taxon>Cytophagia</taxon>
        <taxon>Cytophagales</taxon>
        <taxon>Leadbetterellaceae</taxon>
        <taxon>Emticicia</taxon>
    </lineage>
</organism>
<dbReference type="InterPro" id="IPR049435">
    <property type="entry name" value="Cas_Cas6_C"/>
</dbReference>
<reference evidence="5" key="1">
    <citation type="submission" date="2021-12" db="EMBL/GenBank/DDBJ databases">
        <authorList>
            <person name="Rodrigo-Torres L."/>
            <person name="Arahal R. D."/>
            <person name="Lucena T."/>
        </authorList>
    </citation>
    <scope>NUCLEOTIDE SEQUENCE</scope>
    <source>
        <strain evidence="5">CECT 8858</strain>
    </source>
</reference>
<evidence type="ECO:0000259" key="4">
    <source>
        <dbReference type="Pfam" id="PF01881"/>
    </source>
</evidence>
<evidence type="ECO:0000256" key="3">
    <source>
        <dbReference type="ARBA" id="ARBA00023118"/>
    </source>
</evidence>
<comment type="caution">
    <text evidence="5">The sequence shown here is derived from an EMBL/GenBank/DDBJ whole genome shotgun (WGS) entry which is preliminary data.</text>
</comment>
<dbReference type="Proteomes" id="UP000837932">
    <property type="component" value="Unassembled WGS sequence"/>
</dbReference>
<gene>
    <name evidence="5" type="ORF">EMA8858_03904</name>
</gene>
<dbReference type="PIRSF" id="PIRSF005054">
    <property type="entry name" value="PF1131"/>
    <property type="match status" value="1"/>
</dbReference>
<feature type="domain" description="CRISPR associated protein Cas6 C-terminal" evidence="4">
    <location>
        <begin position="134"/>
        <end position="267"/>
    </location>
</feature>